<dbReference type="PRINTS" id="PR00411">
    <property type="entry name" value="PNDRDTASEI"/>
</dbReference>
<evidence type="ECO:0000313" key="7">
    <source>
        <dbReference type="EMBL" id="UVI36632.1"/>
    </source>
</evidence>
<evidence type="ECO:0000259" key="5">
    <source>
        <dbReference type="Pfam" id="PF07992"/>
    </source>
</evidence>
<evidence type="ECO:0000256" key="3">
    <source>
        <dbReference type="ARBA" id="ARBA00022827"/>
    </source>
</evidence>
<dbReference type="InterPro" id="IPR036188">
    <property type="entry name" value="FAD/NAD-bd_sf"/>
</dbReference>
<dbReference type="PANTHER" id="PTHR43429:SF3">
    <property type="entry name" value="NITRITE REDUCTASE [NAD(P)H]"/>
    <property type="match status" value="1"/>
</dbReference>
<dbReference type="InterPro" id="IPR016156">
    <property type="entry name" value="FAD/NAD-linked_Rdtase_dimer_sf"/>
</dbReference>
<dbReference type="Pfam" id="PF14759">
    <property type="entry name" value="Reductase_C"/>
    <property type="match status" value="1"/>
</dbReference>
<feature type="domain" description="Reductase C-terminal" evidence="6">
    <location>
        <begin position="360"/>
        <end position="447"/>
    </location>
</feature>
<evidence type="ECO:0000313" key="8">
    <source>
        <dbReference type="Proteomes" id="UP001064879"/>
    </source>
</evidence>
<dbReference type="Proteomes" id="UP001064879">
    <property type="component" value="Chromosome"/>
</dbReference>
<dbReference type="EMBL" id="CP093443">
    <property type="protein sequence ID" value="UVI36632.1"/>
    <property type="molecule type" value="Genomic_DNA"/>
</dbReference>
<sequence length="451" mass="48139">MSKRIVIIGAGLAGTTAARELNARGQAVTLIDPKAGETSERPPLSKHLFDGSRHHLPYHLDSTEHITFVRDRAEEITLAEEAATSRYTAETQRHPGPLADHHATAGTVHLASGESIDFTHCILATGMEANRPQIPNYPDALPVYDLSDAEWVLDRVERATSTLNVGVLGSGFLGIEVATSAVAAGHEATVYLRGDEPLRKQLSEPVRHALFEAHKAAGVRFVAHTSSPDDIPADIHDLFITSVGATPRVIPIDGDTPASAWKVDESLATSHPGIFAAGDCATVTAGPYALDHPWACEPVAESHGKFLAELLADAPAEAPADAGETPTDAGANVPDGGANATDSETESTETSARIWSEVPWHWSFQGPEKVFTAGLISPDATDTIIRRDPSGAKFQVFHFDGADPEAKLIGVETFNWPPMQAAARRVLGGNNIPTRAQLDDPDFDFKAHSRL</sequence>
<dbReference type="PANTHER" id="PTHR43429">
    <property type="entry name" value="PYRIDINE NUCLEOTIDE-DISULFIDE OXIDOREDUCTASE DOMAIN-CONTAINING"/>
    <property type="match status" value="1"/>
</dbReference>
<name>A0ABY5SPY1_9MICO</name>
<comment type="cofactor">
    <cofactor evidence="1">
        <name>FAD</name>
        <dbReference type="ChEBI" id="CHEBI:57692"/>
    </cofactor>
</comment>
<accession>A0ABY5SPY1</accession>
<dbReference type="InterPro" id="IPR023753">
    <property type="entry name" value="FAD/NAD-binding_dom"/>
</dbReference>
<reference evidence="7" key="1">
    <citation type="submission" date="2022-03" db="EMBL/GenBank/DDBJ databases">
        <title>Brevibacterium spongiae sp. nov., isolated from marine sponge.</title>
        <authorList>
            <person name="Li Z."/>
            <person name="Zhang M."/>
        </authorList>
    </citation>
    <scope>NUCLEOTIDE SEQUENCE</scope>
    <source>
        <strain evidence="7">WHS-Z9</strain>
    </source>
</reference>
<dbReference type="RefSeq" id="WP_265419198.1">
    <property type="nucleotide sequence ID" value="NZ_CP093443.1"/>
</dbReference>
<evidence type="ECO:0000256" key="1">
    <source>
        <dbReference type="ARBA" id="ARBA00001974"/>
    </source>
</evidence>
<dbReference type="PRINTS" id="PR00368">
    <property type="entry name" value="FADPNR"/>
</dbReference>
<organism evidence="7 8">
    <name type="scientific">Brevibacterium spongiae</name>
    <dbReference type="NCBI Taxonomy" id="2909672"/>
    <lineage>
        <taxon>Bacteria</taxon>
        <taxon>Bacillati</taxon>
        <taxon>Actinomycetota</taxon>
        <taxon>Actinomycetes</taxon>
        <taxon>Micrococcales</taxon>
        <taxon>Brevibacteriaceae</taxon>
        <taxon>Brevibacterium</taxon>
    </lineage>
</organism>
<dbReference type="Gene3D" id="3.30.390.30">
    <property type="match status" value="1"/>
</dbReference>
<keyword evidence="3" id="KW-0274">FAD</keyword>
<protein>
    <submittedName>
        <fullName evidence="7">FAD-dependent oxidoreductase</fullName>
    </submittedName>
</protein>
<evidence type="ECO:0000256" key="2">
    <source>
        <dbReference type="ARBA" id="ARBA00022630"/>
    </source>
</evidence>
<keyword evidence="8" id="KW-1185">Reference proteome</keyword>
<dbReference type="Gene3D" id="3.50.50.60">
    <property type="entry name" value="FAD/NAD(P)-binding domain"/>
    <property type="match status" value="2"/>
</dbReference>
<keyword evidence="2" id="KW-0285">Flavoprotein</keyword>
<evidence type="ECO:0000256" key="4">
    <source>
        <dbReference type="SAM" id="MobiDB-lite"/>
    </source>
</evidence>
<dbReference type="InterPro" id="IPR050260">
    <property type="entry name" value="FAD-bd_OxRdtase"/>
</dbReference>
<dbReference type="InterPro" id="IPR028202">
    <property type="entry name" value="Reductase_C"/>
</dbReference>
<dbReference type="SUPFAM" id="SSF55424">
    <property type="entry name" value="FAD/NAD-linked reductases, dimerisation (C-terminal) domain"/>
    <property type="match status" value="1"/>
</dbReference>
<gene>
    <name evidence="7" type="ORF">L1F31_02890</name>
</gene>
<proteinExistence type="predicted"/>
<feature type="domain" description="FAD/NAD(P)-binding" evidence="5">
    <location>
        <begin position="4"/>
        <end position="281"/>
    </location>
</feature>
<dbReference type="SUPFAM" id="SSF51905">
    <property type="entry name" value="FAD/NAD(P)-binding domain"/>
    <property type="match status" value="1"/>
</dbReference>
<feature type="region of interest" description="Disordered" evidence="4">
    <location>
        <begin position="317"/>
        <end position="352"/>
    </location>
</feature>
<dbReference type="Pfam" id="PF07992">
    <property type="entry name" value="Pyr_redox_2"/>
    <property type="match status" value="1"/>
</dbReference>
<evidence type="ECO:0000259" key="6">
    <source>
        <dbReference type="Pfam" id="PF14759"/>
    </source>
</evidence>